<dbReference type="EC" id="5.6.2.3" evidence="1"/>
<dbReference type="KEGG" id="dcr:108225899"/>
<dbReference type="EMBL" id="CP093348">
    <property type="protein sequence ID" value="WOH04112.1"/>
    <property type="molecule type" value="Genomic_DNA"/>
</dbReference>
<dbReference type="GO" id="GO:0043139">
    <property type="term" value="F:5'-3' DNA helicase activity"/>
    <property type="evidence" value="ECO:0007669"/>
    <property type="project" value="UniProtKB-EC"/>
</dbReference>
<keyword evidence="5" id="KW-1185">Reference proteome</keyword>
<comment type="similarity">
    <text evidence="1">Belongs to the helicase family.</text>
</comment>
<dbReference type="GO" id="GO:0006281">
    <property type="term" value="P:DNA repair"/>
    <property type="evidence" value="ECO:0007669"/>
    <property type="project" value="UniProtKB-KW"/>
</dbReference>
<evidence type="ECO:0000313" key="5">
    <source>
        <dbReference type="Proteomes" id="UP000077755"/>
    </source>
</evidence>
<dbReference type="InterPro" id="IPR027417">
    <property type="entry name" value="P-loop_NTPase"/>
</dbReference>
<organism evidence="4 5">
    <name type="scientific">Daucus carota subsp. sativus</name>
    <name type="common">Carrot</name>
    <dbReference type="NCBI Taxonomy" id="79200"/>
    <lineage>
        <taxon>Eukaryota</taxon>
        <taxon>Viridiplantae</taxon>
        <taxon>Streptophyta</taxon>
        <taxon>Embryophyta</taxon>
        <taxon>Tracheophyta</taxon>
        <taxon>Spermatophyta</taxon>
        <taxon>Magnoliopsida</taxon>
        <taxon>eudicotyledons</taxon>
        <taxon>Gunneridae</taxon>
        <taxon>Pentapetalae</taxon>
        <taxon>asterids</taxon>
        <taxon>campanulids</taxon>
        <taxon>Apiales</taxon>
        <taxon>Apiaceae</taxon>
        <taxon>Apioideae</taxon>
        <taxon>Scandiceae</taxon>
        <taxon>Daucinae</taxon>
        <taxon>Daucus</taxon>
        <taxon>Daucus sect. Daucus</taxon>
    </lineage>
</organism>
<dbReference type="Gene3D" id="3.40.50.300">
    <property type="entry name" value="P-loop containing nucleotide triphosphate hydrolases"/>
    <property type="match status" value="1"/>
</dbReference>
<dbReference type="AlphaFoldDB" id="A0AAF0XBP8"/>
<keyword evidence="1" id="KW-0347">Helicase</keyword>
<feature type="domain" description="Helitron helicase-like" evidence="3">
    <location>
        <begin position="157"/>
        <end position="275"/>
    </location>
</feature>
<dbReference type="Pfam" id="PF14214">
    <property type="entry name" value="Helitron_like_N"/>
    <property type="match status" value="1"/>
</dbReference>
<keyword evidence="1" id="KW-0233">DNA recombination</keyword>
<keyword evidence="1" id="KW-0547">Nucleotide-binding</keyword>
<accession>A0AAF0XBP8</accession>
<dbReference type="GO" id="GO:0000723">
    <property type="term" value="P:telomere maintenance"/>
    <property type="evidence" value="ECO:0007669"/>
    <property type="project" value="InterPro"/>
</dbReference>
<dbReference type="Proteomes" id="UP000077755">
    <property type="component" value="Chromosome 6"/>
</dbReference>
<comment type="catalytic activity">
    <reaction evidence="1">
        <text>ATP + H2O = ADP + phosphate + H(+)</text>
        <dbReference type="Rhea" id="RHEA:13065"/>
        <dbReference type="ChEBI" id="CHEBI:15377"/>
        <dbReference type="ChEBI" id="CHEBI:15378"/>
        <dbReference type="ChEBI" id="CHEBI:30616"/>
        <dbReference type="ChEBI" id="CHEBI:43474"/>
        <dbReference type="ChEBI" id="CHEBI:456216"/>
        <dbReference type="EC" id="5.6.2.3"/>
    </reaction>
</comment>
<proteinExistence type="inferred from homology"/>
<evidence type="ECO:0000259" key="3">
    <source>
        <dbReference type="Pfam" id="PF14214"/>
    </source>
</evidence>
<sequence>MAHDRFRDDNIVDLKIVMKVSRATSGRENHLMPSNEIAVIMVGDDDPKCEDRDIVVSSKSDGLKRITTLHPLMMALQYPLLFPRGEDGFHKELKYIVTPDSRKKKCEKVTMREYYSHTLMVRLEQGQTLRLGGRLYHQFIVDAFSAVEQSRLCTDAPDASNVGQGFILPSSFVGFARYMQQNIQDSLAVCRKIGYPDLFLTMTCNPYWDEIMQMMSLLPSCRSEDCPDIISRVFKLKLDQLYDDIKNKNRFGKCLSVMYVVEYQKRGLPHAHMLIWLESNAKINLNKNIDSFVSAEIPDGEHDHNGYAAVKQYMMHGPCGADNENSPCMKEGKCTRGLPKAYCSNTMFDEFGFPIYKHRKTMHTVHVRKADLDNRWVVPYNRDSIVQYQCHINLEICNHGRCIKYLFKYCLKGLDRATVMVQGKNNVCDQSDKARNEIKMYLDGRYVCGAEAAHRIFGFDIHHRSISVERLSFHFPNEKYVTFKNNDNLENACKRASYKDSKLEAFFKLCRENAFARQYSYQEIPEHFVWDSGQSVWRLRKKGQKVGRLNSSLYTAGELWYLRMLLCGVAGPRSFEELKTFEGRTYGTFQEACGAMGLLTNDNEWHEAILENVDSAMPHQLRALFVHIIVNCQIEFLLNSIGRSLRNYPTICMPAEKYLDRSENKLVLEETSYPVDEMIRQNEEYVRQLNSEQKKVYDNVIDSVKKDAGGFFFVYGSGGCGKTFLWKTIITKLRSERKIVLPVASSGIAATLLPGGRTAHSRFKIPLKLDEESSCSIPHNFDIAELIKKTSLIIWDEAPM</sequence>
<feature type="domain" description="DNA helicase Pif1-like DEAD-box helicase" evidence="2">
    <location>
        <begin position="688"/>
        <end position="800"/>
    </location>
</feature>
<keyword evidence="1" id="KW-0067">ATP-binding</keyword>
<comment type="cofactor">
    <cofactor evidence="1">
        <name>Mg(2+)</name>
        <dbReference type="ChEBI" id="CHEBI:18420"/>
    </cofactor>
</comment>
<dbReference type="InterPro" id="IPR025476">
    <property type="entry name" value="Helitron_helicase-like"/>
</dbReference>
<protein>
    <recommendedName>
        <fullName evidence="1">ATP-dependent DNA helicase</fullName>
        <ecNumber evidence="1">5.6.2.3</ecNumber>
    </recommendedName>
</protein>
<keyword evidence="1" id="KW-0234">DNA repair</keyword>
<evidence type="ECO:0000259" key="2">
    <source>
        <dbReference type="Pfam" id="PF05970"/>
    </source>
</evidence>
<keyword evidence="1" id="KW-0227">DNA damage</keyword>
<dbReference type="Pfam" id="PF05970">
    <property type="entry name" value="PIF1"/>
    <property type="match status" value="1"/>
</dbReference>
<dbReference type="PANTHER" id="PTHR10492">
    <property type="match status" value="1"/>
</dbReference>
<dbReference type="InterPro" id="IPR010285">
    <property type="entry name" value="DNA_helicase_pif1-like_DEAD"/>
</dbReference>
<evidence type="ECO:0000256" key="1">
    <source>
        <dbReference type="RuleBase" id="RU363044"/>
    </source>
</evidence>
<keyword evidence="1" id="KW-0378">Hydrolase</keyword>
<name>A0AAF0XBP8_DAUCS</name>
<dbReference type="SUPFAM" id="SSF52540">
    <property type="entry name" value="P-loop containing nucleoside triphosphate hydrolases"/>
    <property type="match status" value="1"/>
</dbReference>
<reference evidence="4" key="2">
    <citation type="submission" date="2022-03" db="EMBL/GenBank/DDBJ databases">
        <title>Draft title - Genomic analysis of global carrot germplasm unveils the trajectory of domestication and the origin of high carotenoid orange carrot.</title>
        <authorList>
            <person name="Iorizzo M."/>
            <person name="Ellison S."/>
            <person name="Senalik D."/>
            <person name="Macko-Podgorni A."/>
            <person name="Grzebelus D."/>
            <person name="Bostan H."/>
            <person name="Rolling W."/>
            <person name="Curaba J."/>
            <person name="Simon P."/>
        </authorList>
    </citation>
    <scope>NUCLEOTIDE SEQUENCE</scope>
    <source>
        <tissue evidence="4">Leaf</tissue>
    </source>
</reference>
<dbReference type="GO" id="GO:0016787">
    <property type="term" value="F:hydrolase activity"/>
    <property type="evidence" value="ECO:0007669"/>
    <property type="project" value="UniProtKB-KW"/>
</dbReference>
<gene>
    <name evidence="4" type="ORF">DCAR_0623520</name>
</gene>
<reference evidence="4" key="1">
    <citation type="journal article" date="2016" name="Nat. Genet.">
        <title>A high-quality carrot genome assembly provides new insights into carotenoid accumulation and asterid genome evolution.</title>
        <authorList>
            <person name="Iorizzo M."/>
            <person name="Ellison S."/>
            <person name="Senalik D."/>
            <person name="Zeng P."/>
            <person name="Satapoomin P."/>
            <person name="Huang J."/>
            <person name="Bowman M."/>
            <person name="Iovene M."/>
            <person name="Sanseverino W."/>
            <person name="Cavagnaro P."/>
            <person name="Yildiz M."/>
            <person name="Macko-Podgorni A."/>
            <person name="Moranska E."/>
            <person name="Grzebelus E."/>
            <person name="Grzebelus D."/>
            <person name="Ashrafi H."/>
            <person name="Zheng Z."/>
            <person name="Cheng S."/>
            <person name="Spooner D."/>
            <person name="Van Deynze A."/>
            <person name="Simon P."/>
        </authorList>
    </citation>
    <scope>NUCLEOTIDE SEQUENCE</scope>
    <source>
        <tissue evidence="4">Leaf</tissue>
    </source>
</reference>
<evidence type="ECO:0000313" key="4">
    <source>
        <dbReference type="EMBL" id="WOH04112.1"/>
    </source>
</evidence>
<dbReference type="PANTHER" id="PTHR10492:SF90">
    <property type="entry name" value="ATP-DEPENDENT DNA HELICASE"/>
    <property type="match status" value="1"/>
</dbReference>
<dbReference type="GO" id="GO:0005524">
    <property type="term" value="F:ATP binding"/>
    <property type="evidence" value="ECO:0007669"/>
    <property type="project" value="UniProtKB-KW"/>
</dbReference>
<dbReference type="GO" id="GO:0006310">
    <property type="term" value="P:DNA recombination"/>
    <property type="evidence" value="ECO:0007669"/>
    <property type="project" value="UniProtKB-KW"/>
</dbReference>